<gene>
    <name evidence="5" type="ORF">NUU61_008962</name>
</gene>
<dbReference type="GO" id="GO:0006412">
    <property type="term" value="P:translation"/>
    <property type="evidence" value="ECO:0007669"/>
    <property type="project" value="InterPro"/>
</dbReference>
<dbReference type="AlphaFoldDB" id="A0A9W9EM42"/>
<organism evidence="5 6">
    <name type="scientific">Penicillium alfredii</name>
    <dbReference type="NCBI Taxonomy" id="1506179"/>
    <lineage>
        <taxon>Eukaryota</taxon>
        <taxon>Fungi</taxon>
        <taxon>Dikarya</taxon>
        <taxon>Ascomycota</taxon>
        <taxon>Pezizomycotina</taxon>
        <taxon>Eurotiomycetes</taxon>
        <taxon>Eurotiomycetidae</taxon>
        <taxon>Eurotiales</taxon>
        <taxon>Aspergillaceae</taxon>
        <taxon>Penicillium</taxon>
    </lineage>
</organism>
<reference evidence="5" key="1">
    <citation type="submission" date="2022-11" db="EMBL/GenBank/DDBJ databases">
        <authorList>
            <person name="Petersen C."/>
        </authorList>
    </citation>
    <scope>NUCLEOTIDE SEQUENCE</scope>
    <source>
        <strain evidence="5">IBT 34128</strain>
    </source>
</reference>
<keyword evidence="6" id="KW-1185">Reference proteome</keyword>
<comment type="similarity">
    <text evidence="1">Belongs to the universal ribosomal protein uL24 family.</text>
</comment>
<dbReference type="InterPro" id="IPR041988">
    <property type="entry name" value="Ribosomal_uL24_KOW"/>
</dbReference>
<proteinExistence type="inferred from homology"/>
<evidence type="ECO:0000313" key="6">
    <source>
        <dbReference type="Proteomes" id="UP001141434"/>
    </source>
</evidence>
<dbReference type="GeneID" id="81398656"/>
<name>A0A9W9EM42_9EURO</name>
<evidence type="ECO:0000256" key="2">
    <source>
        <dbReference type="ARBA" id="ARBA00022980"/>
    </source>
</evidence>
<dbReference type="Gene3D" id="2.30.30.30">
    <property type="match status" value="1"/>
</dbReference>
<evidence type="ECO:0000256" key="3">
    <source>
        <dbReference type="ARBA" id="ARBA00023274"/>
    </source>
</evidence>
<dbReference type="Pfam" id="PF22682">
    <property type="entry name" value="Ribosomal_uL24m-like"/>
    <property type="match status" value="1"/>
</dbReference>
<evidence type="ECO:0000256" key="1">
    <source>
        <dbReference type="ARBA" id="ARBA00010618"/>
    </source>
</evidence>
<dbReference type="GO" id="GO:0003735">
    <property type="term" value="F:structural constituent of ribosome"/>
    <property type="evidence" value="ECO:0007669"/>
    <property type="project" value="InterPro"/>
</dbReference>
<comment type="caution">
    <text evidence="5">The sequence shown here is derived from an EMBL/GenBank/DDBJ whole genome shotgun (WGS) entry which is preliminary data.</text>
</comment>
<dbReference type="Proteomes" id="UP001141434">
    <property type="component" value="Unassembled WGS sequence"/>
</dbReference>
<feature type="region of interest" description="Disordered" evidence="4">
    <location>
        <begin position="1"/>
        <end position="26"/>
    </location>
</feature>
<dbReference type="GO" id="GO:0003723">
    <property type="term" value="F:RNA binding"/>
    <property type="evidence" value="ECO:0007669"/>
    <property type="project" value="InterPro"/>
</dbReference>
<sequence length="366" mass="41680">MQKVIQRGAAARKQAQRRAVKATERERLVERKDTTRLRKEYNKATIDNIRASQAARWEDWEKGALAPKRDVGLASTTFGALDAITMHPPRIPRHQRRKFILFAPGDRVCVIRGRDQGKINEVTQVNADSETILVKDINVADIAVPEWAKSSMGIKSDVMPQPMPIPIDNVRHVIALEDKDQPGSTRDYIIQHAYGGPPFYERPPGSETPRYSRYISGLGLEIPWPKEELPQIKDGQWDTLRVEVDTQTWVPTLDNPPFPSTIIDELRNKYSKFRSRHDPEYVREKTIEAYRQEYIQSQSLLTPRGELRARAQARGLAKRQSSLDADGNRIMNKETSRFINNFLNKSLTHVSGPASKGKKANAQQLV</sequence>
<evidence type="ECO:0000313" key="5">
    <source>
        <dbReference type="EMBL" id="KAJ5084383.1"/>
    </source>
</evidence>
<dbReference type="InterPro" id="IPR014722">
    <property type="entry name" value="Rib_uL2_dom2"/>
</dbReference>
<dbReference type="SUPFAM" id="SSF50104">
    <property type="entry name" value="Translation proteins SH3-like domain"/>
    <property type="match status" value="1"/>
</dbReference>
<reference evidence="5" key="2">
    <citation type="journal article" date="2023" name="IMA Fungus">
        <title>Comparative genomic study of the Penicillium genus elucidates a diverse pangenome and 15 lateral gene transfer events.</title>
        <authorList>
            <person name="Petersen C."/>
            <person name="Sorensen T."/>
            <person name="Nielsen M.R."/>
            <person name="Sondergaard T.E."/>
            <person name="Sorensen J.L."/>
            <person name="Fitzpatrick D.A."/>
            <person name="Frisvad J.C."/>
            <person name="Nielsen K.L."/>
        </authorList>
    </citation>
    <scope>NUCLEOTIDE SEQUENCE</scope>
    <source>
        <strain evidence="5">IBT 34128</strain>
    </source>
</reference>
<dbReference type="InterPro" id="IPR003256">
    <property type="entry name" value="Ribosomal_uL24"/>
</dbReference>
<feature type="compositionally biased region" description="Low complexity" evidence="4">
    <location>
        <begin position="1"/>
        <end position="13"/>
    </location>
</feature>
<dbReference type="GO" id="GO:0005840">
    <property type="term" value="C:ribosome"/>
    <property type="evidence" value="ECO:0007669"/>
    <property type="project" value="UniProtKB-KW"/>
</dbReference>
<accession>A0A9W9EM42</accession>
<dbReference type="OrthoDB" id="359154at2759"/>
<keyword evidence="2" id="KW-0689">Ribosomal protein</keyword>
<evidence type="ECO:0008006" key="7">
    <source>
        <dbReference type="Google" id="ProtNLM"/>
    </source>
</evidence>
<dbReference type="CDD" id="cd06089">
    <property type="entry name" value="KOW_RPL26"/>
    <property type="match status" value="1"/>
</dbReference>
<evidence type="ECO:0000256" key="4">
    <source>
        <dbReference type="SAM" id="MobiDB-lite"/>
    </source>
</evidence>
<keyword evidence="3" id="KW-0687">Ribonucleoprotein</keyword>
<dbReference type="EMBL" id="JAPMSZ010000011">
    <property type="protein sequence ID" value="KAJ5084383.1"/>
    <property type="molecule type" value="Genomic_DNA"/>
</dbReference>
<dbReference type="InterPro" id="IPR008991">
    <property type="entry name" value="Translation_prot_SH3-like_sf"/>
</dbReference>
<dbReference type="GO" id="GO:1990904">
    <property type="term" value="C:ribonucleoprotein complex"/>
    <property type="evidence" value="ECO:0007669"/>
    <property type="project" value="UniProtKB-KW"/>
</dbReference>
<dbReference type="PANTHER" id="PTHR12903">
    <property type="entry name" value="MITOCHONDRIAL RIBOSOMAL PROTEIN L24"/>
    <property type="match status" value="1"/>
</dbReference>
<protein>
    <recommendedName>
        <fullName evidence="7">KOW domain-containing protein</fullName>
    </recommendedName>
</protein>
<dbReference type="RefSeq" id="XP_056507780.1">
    <property type="nucleotide sequence ID" value="XM_056659487.1"/>
</dbReference>